<dbReference type="Gene3D" id="1.10.1740.110">
    <property type="match status" value="1"/>
</dbReference>
<comment type="subunit">
    <text evidence="4">Homodimer.</text>
</comment>
<keyword evidence="2 4" id="KW-0486">Methionine biosynthesis</keyword>
<feature type="domain" description="AB hydrolase-1" evidence="6">
    <location>
        <begin position="43"/>
        <end position="368"/>
    </location>
</feature>
<comment type="catalytic activity">
    <reaction evidence="4">
        <text>L-homoserine + succinyl-CoA = O-succinyl-L-homoserine + CoA</text>
        <dbReference type="Rhea" id="RHEA:22008"/>
        <dbReference type="ChEBI" id="CHEBI:57287"/>
        <dbReference type="ChEBI" id="CHEBI:57292"/>
        <dbReference type="ChEBI" id="CHEBI:57476"/>
        <dbReference type="ChEBI" id="CHEBI:57661"/>
        <dbReference type="EC" id="2.3.1.46"/>
    </reaction>
</comment>
<keyword evidence="4" id="KW-0963">Cytoplasm</keyword>
<keyword evidence="4" id="KW-0028">Amino-acid biosynthesis</keyword>
<comment type="pathway">
    <text evidence="4">Amino-acid biosynthesis; L-methionine biosynthesis via de novo pathway; O-succinyl-L-homoserine from L-homoserine: step 1/1.</text>
</comment>
<evidence type="ECO:0000313" key="7">
    <source>
        <dbReference type="EMBL" id="OQW88595.1"/>
    </source>
</evidence>
<sequence length="392" mass="43230">MQLIATPESMFFADALPLQSGASLRGYDLSFETYGQLNASKTNAVLVCHALNASHHVAGSYAGQAHSEGWWDNMIGPGKPLDTEKFFVIGVNNLGSCFGSTGPMHLNPDTGQVYGADFPVVTVEDWVNAQARLLDALGIQTLAAVMGGSLGGMQTLSWTLQYPNRVRHALVIASAPNLTAENIAFNEVARRAIVTDPDFHGGHFYQHGTVPKRGLRIARMIGHITYLSDDVMNEKFGRQLRDAVLAQARDASGSLDVGSYKYSTQDVEFQIESYLRYQGDKFAEYFDANTYLLITRALDYFDPARAYGGDLSLALGRASAKFLLVSFTTDWRFSPKRSREIVKALLDNKRDVSYAEIDAPHGHDAFLLDDPRYMGVVRSYFESISDELEGQP</sequence>
<feature type="binding site" evidence="4">
    <location>
        <position position="364"/>
    </location>
    <ligand>
        <name>substrate</name>
    </ligand>
</feature>
<name>A0A1W9KVK2_9BURK</name>
<dbReference type="Pfam" id="PF00561">
    <property type="entry name" value="Abhydrolase_1"/>
    <property type="match status" value="1"/>
</dbReference>
<dbReference type="NCBIfam" id="NF001209">
    <property type="entry name" value="PRK00175.1"/>
    <property type="match status" value="1"/>
</dbReference>
<evidence type="ECO:0000256" key="2">
    <source>
        <dbReference type="ARBA" id="ARBA00023167"/>
    </source>
</evidence>
<dbReference type="UniPathway" id="UPA00051">
    <property type="reaction ID" value="UER00075"/>
</dbReference>
<dbReference type="PANTHER" id="PTHR32268">
    <property type="entry name" value="HOMOSERINE O-ACETYLTRANSFERASE"/>
    <property type="match status" value="1"/>
</dbReference>
<dbReference type="GO" id="GO:0009086">
    <property type="term" value="P:methionine biosynthetic process"/>
    <property type="evidence" value="ECO:0007669"/>
    <property type="project" value="UniProtKB-UniRule"/>
</dbReference>
<dbReference type="EC" id="2.3.1.46" evidence="4"/>
<gene>
    <name evidence="4" type="primary">metXS</name>
    <name evidence="7" type="ORF">BWK72_06285</name>
</gene>
<proteinExistence type="inferred from homology"/>
<dbReference type="PANTHER" id="PTHR32268:SF11">
    <property type="entry name" value="HOMOSERINE O-ACETYLTRANSFERASE"/>
    <property type="match status" value="1"/>
</dbReference>
<evidence type="ECO:0000259" key="6">
    <source>
        <dbReference type="Pfam" id="PF00561"/>
    </source>
</evidence>
<feature type="active site" description="Nucleophile" evidence="4 5">
    <location>
        <position position="149"/>
    </location>
</feature>
<reference evidence="7 8" key="1">
    <citation type="submission" date="2017-01" db="EMBL/GenBank/DDBJ databases">
        <title>Novel large sulfur bacteria in the metagenomes of groundwater-fed chemosynthetic microbial mats in the Lake Huron basin.</title>
        <authorList>
            <person name="Sharrar A.M."/>
            <person name="Flood B.E."/>
            <person name="Bailey J.V."/>
            <person name="Jones D.S."/>
            <person name="Biddanda B."/>
            <person name="Ruberg S.A."/>
            <person name="Marcus D.N."/>
            <person name="Dick G.J."/>
        </authorList>
    </citation>
    <scope>NUCLEOTIDE SEQUENCE [LARGE SCALE GENOMIC DNA]</scope>
    <source>
        <strain evidence="7">A7</strain>
    </source>
</reference>
<evidence type="ECO:0000256" key="5">
    <source>
        <dbReference type="PIRSR" id="PIRSR000443-1"/>
    </source>
</evidence>
<dbReference type="GO" id="GO:0008899">
    <property type="term" value="F:homoserine O-succinyltransferase activity"/>
    <property type="evidence" value="ECO:0007669"/>
    <property type="project" value="UniProtKB-UniRule"/>
</dbReference>
<comment type="caution">
    <text evidence="4">Lacks conserved residue(s) required for the propagation of feature annotation.</text>
</comment>
<comment type="similarity">
    <text evidence="4">Belongs to the AB hydrolase superfamily. MetX family.</text>
</comment>
<dbReference type="PIRSF" id="PIRSF000443">
    <property type="entry name" value="Homoser_Ac_trans"/>
    <property type="match status" value="1"/>
</dbReference>
<keyword evidence="1 4" id="KW-0808">Transferase</keyword>
<evidence type="ECO:0000256" key="3">
    <source>
        <dbReference type="ARBA" id="ARBA00023315"/>
    </source>
</evidence>
<dbReference type="InterPro" id="IPR008220">
    <property type="entry name" value="HAT_MetX-like"/>
</dbReference>
<feature type="binding site" evidence="4">
    <location>
        <position position="219"/>
    </location>
    <ligand>
        <name>substrate</name>
    </ligand>
</feature>
<comment type="function">
    <text evidence="4">Transfers a succinyl group from succinyl-CoA to L-homoserine, forming succinyl-L-homoserine.</text>
</comment>
<dbReference type="GO" id="GO:0005737">
    <property type="term" value="C:cytoplasm"/>
    <property type="evidence" value="ECO:0007669"/>
    <property type="project" value="UniProtKB-SubCell"/>
</dbReference>
<dbReference type="InterPro" id="IPR029058">
    <property type="entry name" value="AB_hydrolase_fold"/>
</dbReference>
<evidence type="ECO:0000256" key="4">
    <source>
        <dbReference type="HAMAP-Rule" id="MF_00296"/>
    </source>
</evidence>
<dbReference type="GO" id="GO:0009092">
    <property type="term" value="P:homoserine metabolic process"/>
    <property type="evidence" value="ECO:0007669"/>
    <property type="project" value="TreeGrafter"/>
</dbReference>
<evidence type="ECO:0000256" key="1">
    <source>
        <dbReference type="ARBA" id="ARBA00022679"/>
    </source>
</evidence>
<feature type="active site" evidence="4 5">
    <location>
        <position position="363"/>
    </location>
</feature>
<dbReference type="HAMAP" id="MF_00296">
    <property type="entry name" value="MetX_acyltransf"/>
    <property type="match status" value="1"/>
</dbReference>
<keyword evidence="3 4" id="KW-0012">Acyltransferase</keyword>
<dbReference type="AlphaFoldDB" id="A0A1W9KVK2"/>
<protein>
    <recommendedName>
        <fullName evidence="4">Homoserine O-succinyltransferase</fullName>
        <shortName evidence="4">HST</shortName>
        <ecNumber evidence="4">2.3.1.46</ecNumber>
    </recommendedName>
    <alternativeName>
        <fullName evidence="4">Homoserine transsuccinylase</fullName>
        <shortName evidence="4">HTS</shortName>
    </alternativeName>
</protein>
<organism evidence="7 8">
    <name type="scientific">Rhodoferax ferrireducens</name>
    <dbReference type="NCBI Taxonomy" id="192843"/>
    <lineage>
        <taxon>Bacteria</taxon>
        <taxon>Pseudomonadati</taxon>
        <taxon>Pseudomonadota</taxon>
        <taxon>Betaproteobacteria</taxon>
        <taxon>Burkholderiales</taxon>
        <taxon>Comamonadaceae</taxon>
        <taxon>Rhodoferax</taxon>
    </lineage>
</organism>
<dbReference type="SUPFAM" id="SSF53474">
    <property type="entry name" value="alpha/beta-Hydrolases"/>
    <property type="match status" value="1"/>
</dbReference>
<dbReference type="GO" id="GO:0004414">
    <property type="term" value="F:homoserine O-acetyltransferase activity"/>
    <property type="evidence" value="ECO:0007669"/>
    <property type="project" value="TreeGrafter"/>
</dbReference>
<dbReference type="Gene3D" id="3.40.50.1820">
    <property type="entry name" value="alpha/beta hydrolase"/>
    <property type="match status" value="1"/>
</dbReference>
<dbReference type="NCBIfam" id="TIGR01392">
    <property type="entry name" value="homoserO_Ac_trn"/>
    <property type="match status" value="1"/>
</dbReference>
<comment type="caution">
    <text evidence="7">The sequence shown here is derived from an EMBL/GenBank/DDBJ whole genome shotgun (WGS) entry which is preliminary data.</text>
</comment>
<dbReference type="Proteomes" id="UP000192505">
    <property type="component" value="Unassembled WGS sequence"/>
</dbReference>
<accession>A0A1W9KVK2</accession>
<feature type="active site" evidence="4 5">
    <location>
        <position position="330"/>
    </location>
</feature>
<dbReference type="InterPro" id="IPR000073">
    <property type="entry name" value="AB_hydrolase_1"/>
</dbReference>
<evidence type="ECO:0000313" key="8">
    <source>
        <dbReference type="Proteomes" id="UP000192505"/>
    </source>
</evidence>
<comment type="subcellular location">
    <subcellularLocation>
        <location evidence="4">Cytoplasm</location>
    </subcellularLocation>
</comment>
<feature type="site" description="Important for acyl-CoA specificity" evidence="4">
    <location>
        <position position="332"/>
    </location>
</feature>
<dbReference type="EMBL" id="MTEI01000003">
    <property type="protein sequence ID" value="OQW88595.1"/>
    <property type="molecule type" value="Genomic_DNA"/>
</dbReference>